<comment type="caution">
    <text evidence="5">The sequence shown here is derived from an EMBL/GenBank/DDBJ whole genome shotgun (WGS) entry which is preliminary data.</text>
</comment>
<gene>
    <name evidence="5" type="ORF">A2Y64_02755</name>
</gene>
<keyword evidence="3" id="KW-0949">S-adenosyl-L-methionine</keyword>
<dbReference type="Pfam" id="PF13847">
    <property type="entry name" value="Methyltransf_31"/>
    <property type="match status" value="1"/>
</dbReference>
<feature type="domain" description="Methyltransferase" evidence="4">
    <location>
        <begin position="27"/>
        <end position="133"/>
    </location>
</feature>
<dbReference type="PANTHER" id="PTHR43591">
    <property type="entry name" value="METHYLTRANSFERASE"/>
    <property type="match status" value="1"/>
</dbReference>
<dbReference type="GO" id="GO:0032259">
    <property type="term" value="P:methylation"/>
    <property type="evidence" value="ECO:0007669"/>
    <property type="project" value="UniProtKB-KW"/>
</dbReference>
<evidence type="ECO:0000256" key="1">
    <source>
        <dbReference type="ARBA" id="ARBA00022603"/>
    </source>
</evidence>
<keyword evidence="1" id="KW-0489">Methyltransferase</keyword>
<evidence type="ECO:0000313" key="5">
    <source>
        <dbReference type="EMBL" id="OGD78109.1"/>
    </source>
</evidence>
<reference evidence="5 6" key="1">
    <citation type="journal article" date="2016" name="Nat. Commun.">
        <title>Thousands of microbial genomes shed light on interconnected biogeochemical processes in an aquifer system.</title>
        <authorList>
            <person name="Anantharaman K."/>
            <person name="Brown C.T."/>
            <person name="Hug L.A."/>
            <person name="Sharon I."/>
            <person name="Castelle C.J."/>
            <person name="Probst A.J."/>
            <person name="Thomas B.C."/>
            <person name="Singh A."/>
            <person name="Wilkins M.J."/>
            <person name="Karaoz U."/>
            <person name="Brodie E.L."/>
            <person name="Williams K.H."/>
            <person name="Hubbard S.S."/>
            <person name="Banfield J.F."/>
        </authorList>
    </citation>
    <scope>NUCLEOTIDE SEQUENCE [LARGE SCALE GENOMIC DNA]</scope>
</reference>
<dbReference type="SUPFAM" id="SSF53335">
    <property type="entry name" value="S-adenosyl-L-methionine-dependent methyltransferases"/>
    <property type="match status" value="1"/>
</dbReference>
<sequence>MAPLIDNPIRRLFYPPRKIVAELGAQAGMRALEVGPGHGTYSLAVARRLGETGKLVAVDIQPEIIERLKRRLEREGVKNVEARTADVNNLPFPDRAFDLVYLMMVLGEIPDHLGALREFKRVLKPDGRLAVQEWLPDPDYHPAATLVKWGAEAGLELKTKRGGFFNYTLLFAPGGG</sequence>
<dbReference type="InterPro" id="IPR004033">
    <property type="entry name" value="UbiE/COQ5_MeTrFase"/>
</dbReference>
<proteinExistence type="predicted"/>
<dbReference type="Proteomes" id="UP000177187">
    <property type="component" value="Unassembled WGS sequence"/>
</dbReference>
<dbReference type="InterPro" id="IPR029063">
    <property type="entry name" value="SAM-dependent_MTases_sf"/>
</dbReference>
<evidence type="ECO:0000259" key="4">
    <source>
        <dbReference type="Pfam" id="PF13847"/>
    </source>
</evidence>
<protein>
    <recommendedName>
        <fullName evidence="4">Methyltransferase domain-containing protein</fullName>
    </recommendedName>
</protein>
<dbReference type="PROSITE" id="PS51608">
    <property type="entry name" value="SAM_MT_UBIE"/>
    <property type="match status" value="1"/>
</dbReference>
<dbReference type="GO" id="GO:0008168">
    <property type="term" value="F:methyltransferase activity"/>
    <property type="evidence" value="ECO:0007669"/>
    <property type="project" value="UniProtKB-KW"/>
</dbReference>
<dbReference type="Gene3D" id="3.40.50.150">
    <property type="entry name" value="Vaccinia Virus protein VP39"/>
    <property type="match status" value="1"/>
</dbReference>
<dbReference type="EMBL" id="MFAF01000050">
    <property type="protein sequence ID" value="OGD78109.1"/>
    <property type="molecule type" value="Genomic_DNA"/>
</dbReference>
<name>A0A1F5FER7_9BACT</name>
<dbReference type="PANTHER" id="PTHR43591:SF24">
    <property type="entry name" value="2-METHOXY-6-POLYPRENYL-1,4-BENZOQUINOL METHYLASE, MITOCHONDRIAL"/>
    <property type="match status" value="1"/>
</dbReference>
<evidence type="ECO:0000313" key="6">
    <source>
        <dbReference type="Proteomes" id="UP000177187"/>
    </source>
</evidence>
<dbReference type="AlphaFoldDB" id="A0A1F5FER7"/>
<keyword evidence="2" id="KW-0808">Transferase</keyword>
<evidence type="ECO:0000256" key="2">
    <source>
        <dbReference type="ARBA" id="ARBA00022679"/>
    </source>
</evidence>
<dbReference type="STRING" id="1817816.A2Y64_02755"/>
<evidence type="ECO:0000256" key="3">
    <source>
        <dbReference type="ARBA" id="ARBA00022691"/>
    </source>
</evidence>
<dbReference type="InterPro" id="IPR025714">
    <property type="entry name" value="Methyltranfer_dom"/>
</dbReference>
<accession>A0A1F5FER7</accession>
<dbReference type="CDD" id="cd02440">
    <property type="entry name" value="AdoMet_MTases"/>
    <property type="match status" value="1"/>
</dbReference>
<organism evidence="5 6">
    <name type="scientific">Candidatus Coatesbacteria bacterium RBG_13_66_14</name>
    <dbReference type="NCBI Taxonomy" id="1817816"/>
    <lineage>
        <taxon>Bacteria</taxon>
        <taxon>Candidatus Coatesiibacteriota</taxon>
    </lineage>
</organism>